<evidence type="ECO:0000313" key="4">
    <source>
        <dbReference type="Proteomes" id="UP000248916"/>
    </source>
</evidence>
<dbReference type="Proteomes" id="UP000248916">
    <property type="component" value="Unassembled WGS sequence"/>
</dbReference>
<comment type="caution">
    <text evidence="3">The sequence shown here is derived from an EMBL/GenBank/DDBJ whole genome shotgun (WGS) entry which is preliminary data.</text>
</comment>
<protein>
    <submittedName>
        <fullName evidence="3">Putative secreted protein with PEP-CTERM sorting signal</fullName>
    </submittedName>
</protein>
<feature type="chain" id="PRO_5016067134" evidence="2">
    <location>
        <begin position="24"/>
        <end position="184"/>
    </location>
</feature>
<keyword evidence="4" id="KW-1185">Reference proteome</keyword>
<reference evidence="3 4" key="1">
    <citation type="submission" date="2018-06" db="EMBL/GenBank/DDBJ databases">
        <title>Genomic Encyclopedia of Archaeal and Bacterial Type Strains, Phase II (KMG-II): from individual species to whole genera.</title>
        <authorList>
            <person name="Goeker M."/>
        </authorList>
    </citation>
    <scope>NUCLEOTIDE SEQUENCE [LARGE SCALE GENOMIC DNA]</scope>
    <source>
        <strain evidence="3 4">DSM 22009</strain>
    </source>
</reference>
<feature type="transmembrane region" description="Helical" evidence="1">
    <location>
        <begin position="157"/>
        <end position="177"/>
    </location>
</feature>
<dbReference type="InterPro" id="IPR013424">
    <property type="entry name" value="Ice-binding_C"/>
</dbReference>
<keyword evidence="1" id="KW-0472">Membrane</keyword>
<organism evidence="3 4">
    <name type="scientific">Palleronia aestuarii</name>
    <dbReference type="NCBI Taxonomy" id="568105"/>
    <lineage>
        <taxon>Bacteria</taxon>
        <taxon>Pseudomonadati</taxon>
        <taxon>Pseudomonadota</taxon>
        <taxon>Alphaproteobacteria</taxon>
        <taxon>Rhodobacterales</taxon>
        <taxon>Roseobacteraceae</taxon>
        <taxon>Palleronia</taxon>
    </lineage>
</organism>
<keyword evidence="1" id="KW-1133">Transmembrane helix</keyword>
<keyword evidence="1" id="KW-0812">Transmembrane</keyword>
<accession>A0A2W7N8H0</accession>
<evidence type="ECO:0000256" key="1">
    <source>
        <dbReference type="SAM" id="Phobius"/>
    </source>
</evidence>
<name>A0A2W7N8H0_9RHOB</name>
<dbReference type="RefSeq" id="WP_111537012.1">
    <property type="nucleotide sequence ID" value="NZ_QKZL01000006.1"/>
</dbReference>
<evidence type="ECO:0000256" key="2">
    <source>
        <dbReference type="SAM" id="SignalP"/>
    </source>
</evidence>
<evidence type="ECO:0000313" key="3">
    <source>
        <dbReference type="EMBL" id="PZX16471.1"/>
    </source>
</evidence>
<sequence>MKHFGKLKMAAAVLACSAGMASAATVINPGDEVLSVGGIVTAGNGSSFQYDYQVSDDLFVREFALSAVGFNGGDDIEKIIASLTHGGGSSVTLEAMLNPDTDAGQGRVTFGGQFLNGMSFVSGDTFSILFRVADGKTTTSNVGVQTSFTAVDAPAPVPVPAAGALLLTALLSGGVVARRKKKAD</sequence>
<dbReference type="AlphaFoldDB" id="A0A2W7N8H0"/>
<keyword evidence="2" id="KW-0732">Signal</keyword>
<gene>
    <name evidence="3" type="ORF">LX81_01840</name>
</gene>
<dbReference type="EMBL" id="QKZL01000006">
    <property type="protein sequence ID" value="PZX16471.1"/>
    <property type="molecule type" value="Genomic_DNA"/>
</dbReference>
<feature type="signal peptide" evidence="2">
    <location>
        <begin position="1"/>
        <end position="23"/>
    </location>
</feature>
<proteinExistence type="predicted"/>
<dbReference type="NCBIfam" id="TIGR02595">
    <property type="entry name" value="PEP_CTERM"/>
    <property type="match status" value="1"/>
</dbReference>